<feature type="transmembrane region" description="Helical" evidence="9">
    <location>
        <begin position="938"/>
        <end position="963"/>
    </location>
</feature>
<evidence type="ECO:0000259" key="12">
    <source>
        <dbReference type="Pfam" id="PF13244"/>
    </source>
</evidence>
<comment type="caution">
    <text evidence="14">The sequence shown here is derived from an EMBL/GenBank/DDBJ whole genome shotgun (WGS) entry which is preliminary data.</text>
</comment>
<keyword evidence="4 7" id="KW-0812">Transmembrane</keyword>
<evidence type="ECO:0000256" key="8">
    <source>
        <dbReference type="SAM" id="MobiDB-lite"/>
    </source>
</evidence>
<dbReference type="Pfam" id="PF20501">
    <property type="entry name" value="MbhE"/>
    <property type="match status" value="1"/>
</dbReference>
<feature type="domain" description="NADH:quinone oxidoreductase/Mrp antiporter transmembrane" evidence="10">
    <location>
        <begin position="120"/>
        <end position="391"/>
    </location>
</feature>
<dbReference type="Pfam" id="PF00361">
    <property type="entry name" value="Proton_antipo_M"/>
    <property type="match status" value="1"/>
</dbReference>
<feature type="transmembrane region" description="Helical" evidence="9">
    <location>
        <begin position="682"/>
        <end position="700"/>
    </location>
</feature>
<dbReference type="InterPro" id="IPR007182">
    <property type="entry name" value="MnhB"/>
</dbReference>
<protein>
    <submittedName>
        <fullName evidence="14">Na+/H+ antiporter subunit A</fullName>
    </submittedName>
</protein>
<accession>A0A9X4M935</accession>
<feature type="region of interest" description="Disordered" evidence="8">
    <location>
        <begin position="771"/>
        <end position="804"/>
    </location>
</feature>
<keyword evidence="5 9" id="KW-1133">Transmembrane helix</keyword>
<feature type="domain" description="MrpA C-terminal/MbhE" evidence="13">
    <location>
        <begin position="682"/>
        <end position="760"/>
    </location>
</feature>
<feature type="transmembrane region" description="Helical" evidence="9">
    <location>
        <begin position="738"/>
        <end position="757"/>
    </location>
</feature>
<feature type="transmembrane region" description="Helical" evidence="9">
    <location>
        <begin position="312"/>
        <end position="337"/>
    </location>
</feature>
<feature type="transmembrane region" description="Helical" evidence="9">
    <location>
        <begin position="264"/>
        <end position="281"/>
    </location>
</feature>
<feature type="domain" description="Na+/H+ antiporter MnhB subunit-related protein" evidence="11">
    <location>
        <begin position="840"/>
        <end position="963"/>
    </location>
</feature>
<feature type="transmembrane region" description="Helical" evidence="9">
    <location>
        <begin position="288"/>
        <end position="306"/>
    </location>
</feature>
<sequence>MLAVLLAHAIAAVSAPMIMRVAGRNGFYLLALVPLAGLGWTIDAWGTEQRLTLDWVPGLSMNIALRFDSLAQILAVLVLAVGALVLVYCGRYFDEGSPRLGWFAAEMVAFAGTMFGLVLSDNMLLLYVFWELTTVLSFLLVGHYGERASSRRAATQALLVTTAGGLAMLVGIIMLGQMSGTYLLSDLVAHPPHGWLSATAIVLVLIGALSKSAIVPMHFWLPGAMAAPTPVSAYLHAAAMVKAGIFLVARLAPGFAESSPWRPLVLTLGIVSMILAGWRALREYDLKLILAFGTVSQLGFMMVLVGTGSHDAALAGVTIVVAHALFKSTLFMVVGVIDHSTGTRDVRKLAGLGRAHKGLTLIACAAAASMAGVPPFLGFVGKEAALESYLNTPVLDDLSRSLVFVGIVVGSIFTVAYTLRFLSGAFAGKGLDAPSKAVAEMHRPSPLFLAAPTILALAGLAAGLQAPRIGALLEPYAKTLPTGAGGGYHLALWHHVGPAMWITILVFIGGFALFFAHRAVARARFGNPPLGNADRAYDWALRAADSLSLRLTSTVQRGSLPLTQTIILTTLVVLSTMVLIFGATGPARLHLWGSPLEVAIGLLMLIPAVAATVLRNRLAAVLMVGFTGYGSGVIFALHGAPDLALTQFLVETLMLVIFVLVLRKLPADTNVRRAMGFRGWRIVLAALVGAALTTIGAYAINARNTQPVASVLPHAAYAVGHGKNVVNVLLVDIRAWDTFGEITVLLVAATGVASLVFRNRRFGSAPRVADAPDAAVEPPTVPLPATVPPTTPPAGSPVAVASDSHTDEDLVPNPAYRSPHGPITWLRGSELRDPRHRTLVLEVTTRVVFPTIMVLSVYFFFAGHNHPGGGFAGGLTAGLALVLRYLAGGRYELGETVPIDAGKILGLGLFCSAATATVSMLLGAPVLSSAVVEVTLPLLGHITVVTAMFFDLGVYLIVVGLVLDVLRSLGARLDSPVEVKLQ</sequence>
<proteinExistence type="predicted"/>
<evidence type="ECO:0000256" key="2">
    <source>
        <dbReference type="ARBA" id="ARBA00022448"/>
    </source>
</evidence>
<dbReference type="PANTHER" id="PTHR43373">
    <property type="entry name" value="NA(+)/H(+) ANTIPORTER SUBUNIT"/>
    <property type="match status" value="1"/>
</dbReference>
<dbReference type="PANTHER" id="PTHR43373:SF1">
    <property type="entry name" value="NA(+)_H(+) ANTIPORTER SUBUNIT A"/>
    <property type="match status" value="1"/>
</dbReference>
<dbReference type="InterPro" id="IPR050616">
    <property type="entry name" value="CPA3_Na-H_Antiporter_A"/>
</dbReference>
<feature type="compositionally biased region" description="Pro residues" evidence="8">
    <location>
        <begin position="779"/>
        <end position="795"/>
    </location>
</feature>
<feature type="transmembrane region" description="Helical" evidence="9">
    <location>
        <begin position="401"/>
        <end position="426"/>
    </location>
</feature>
<feature type="transmembrane region" description="Helical" evidence="9">
    <location>
        <begin position="591"/>
        <end position="611"/>
    </location>
</feature>
<dbReference type="InterPro" id="IPR001750">
    <property type="entry name" value="ND/Mrp_TM"/>
</dbReference>
<organism evidence="14 15">
    <name type="scientific">Speluncibacter jeojiensis</name>
    <dbReference type="NCBI Taxonomy" id="2710754"/>
    <lineage>
        <taxon>Bacteria</taxon>
        <taxon>Bacillati</taxon>
        <taxon>Actinomycetota</taxon>
        <taxon>Actinomycetes</taxon>
        <taxon>Mycobacteriales</taxon>
        <taxon>Speluncibacteraceae</taxon>
        <taxon>Speluncibacter</taxon>
    </lineage>
</organism>
<dbReference type="GO" id="GO:0005886">
    <property type="term" value="C:plasma membrane"/>
    <property type="evidence" value="ECO:0007669"/>
    <property type="project" value="UniProtKB-SubCell"/>
</dbReference>
<keyword evidence="6 9" id="KW-0472">Membrane</keyword>
<dbReference type="Pfam" id="PF13244">
    <property type="entry name" value="MbhD"/>
    <property type="match status" value="1"/>
</dbReference>
<feature type="transmembrane region" description="Helical" evidence="9">
    <location>
        <begin position="233"/>
        <end position="252"/>
    </location>
</feature>
<dbReference type="Pfam" id="PF04039">
    <property type="entry name" value="MnhB"/>
    <property type="match status" value="1"/>
</dbReference>
<evidence type="ECO:0000256" key="4">
    <source>
        <dbReference type="ARBA" id="ARBA00022692"/>
    </source>
</evidence>
<feature type="transmembrane region" description="Helical" evidence="9">
    <location>
        <begin position="907"/>
        <end position="932"/>
    </location>
</feature>
<keyword evidence="3" id="KW-1003">Cell membrane</keyword>
<feature type="transmembrane region" description="Helical" evidence="9">
    <location>
        <begin position="867"/>
        <end position="886"/>
    </location>
</feature>
<feature type="transmembrane region" description="Helical" evidence="9">
    <location>
        <begin position="124"/>
        <end position="145"/>
    </location>
</feature>
<feature type="transmembrane region" description="Helical" evidence="9">
    <location>
        <begin position="195"/>
        <end position="221"/>
    </location>
</feature>
<dbReference type="RefSeq" id="WP_332520456.1">
    <property type="nucleotide sequence ID" value="NZ_JANRHA010000012.1"/>
</dbReference>
<feature type="transmembrane region" description="Helical" evidence="9">
    <location>
        <begin position="447"/>
        <end position="466"/>
    </location>
</feature>
<evidence type="ECO:0000259" key="11">
    <source>
        <dbReference type="Pfam" id="PF04039"/>
    </source>
</evidence>
<feature type="transmembrane region" description="Helical" evidence="9">
    <location>
        <begin position="69"/>
        <end position="88"/>
    </location>
</feature>
<feature type="transmembrane region" description="Helical" evidence="9">
    <location>
        <begin position="618"/>
        <end position="637"/>
    </location>
</feature>
<reference evidence="14" key="1">
    <citation type="submission" date="2022-08" db="EMBL/GenBank/DDBJ databases">
        <title>Genome analysis of Corynebacteriales strain.</title>
        <authorList>
            <person name="Lee S.D."/>
        </authorList>
    </citation>
    <scope>NUCLEOTIDE SEQUENCE</scope>
    <source>
        <strain evidence="14">D3-21</strain>
    </source>
</reference>
<keyword evidence="15" id="KW-1185">Reference proteome</keyword>
<evidence type="ECO:0000256" key="7">
    <source>
        <dbReference type="RuleBase" id="RU000320"/>
    </source>
</evidence>
<dbReference type="EMBL" id="JANRHA010000012">
    <property type="protein sequence ID" value="MDG3016276.1"/>
    <property type="molecule type" value="Genomic_DNA"/>
</dbReference>
<evidence type="ECO:0000313" key="14">
    <source>
        <dbReference type="EMBL" id="MDG3016276.1"/>
    </source>
</evidence>
<keyword evidence="2" id="KW-0813">Transport</keyword>
<dbReference type="InterPro" id="IPR025383">
    <property type="entry name" value="MrpA_C/MbhD"/>
</dbReference>
<evidence type="ECO:0000259" key="10">
    <source>
        <dbReference type="Pfam" id="PF00361"/>
    </source>
</evidence>
<feature type="transmembrane region" description="Helical" evidence="9">
    <location>
        <begin position="839"/>
        <end position="861"/>
    </location>
</feature>
<dbReference type="NCBIfam" id="NF009284">
    <property type="entry name" value="PRK12644.1"/>
    <property type="match status" value="1"/>
</dbReference>
<dbReference type="InterPro" id="IPR046806">
    <property type="entry name" value="MrpA_C/MbhE"/>
</dbReference>
<comment type="subcellular location">
    <subcellularLocation>
        <location evidence="1">Cell membrane</location>
        <topology evidence="1">Multi-pass membrane protein</topology>
    </subcellularLocation>
    <subcellularLocation>
        <location evidence="7">Membrane</location>
        <topology evidence="7">Multi-pass membrane protein</topology>
    </subcellularLocation>
</comment>
<evidence type="ECO:0000313" key="15">
    <source>
        <dbReference type="Proteomes" id="UP001152755"/>
    </source>
</evidence>
<gene>
    <name evidence="14" type="ORF">NVS88_17110</name>
</gene>
<evidence type="ECO:0000259" key="13">
    <source>
        <dbReference type="Pfam" id="PF20501"/>
    </source>
</evidence>
<evidence type="ECO:0000256" key="9">
    <source>
        <dbReference type="SAM" id="Phobius"/>
    </source>
</evidence>
<evidence type="ECO:0000256" key="3">
    <source>
        <dbReference type="ARBA" id="ARBA00022475"/>
    </source>
</evidence>
<feature type="transmembrane region" description="Helical" evidence="9">
    <location>
        <begin position="100"/>
        <end position="118"/>
    </location>
</feature>
<name>A0A9X4M935_9ACTN</name>
<feature type="transmembrane region" description="Helical" evidence="9">
    <location>
        <begin position="358"/>
        <end position="381"/>
    </location>
</feature>
<dbReference type="PRINTS" id="PR01434">
    <property type="entry name" value="NADHDHGNASE5"/>
</dbReference>
<evidence type="ECO:0000256" key="5">
    <source>
        <dbReference type="ARBA" id="ARBA00022989"/>
    </source>
</evidence>
<feature type="transmembrane region" description="Helical" evidence="9">
    <location>
        <begin position="157"/>
        <end position="175"/>
    </location>
</feature>
<feature type="transmembrane region" description="Helical" evidence="9">
    <location>
        <begin position="498"/>
        <end position="516"/>
    </location>
</feature>
<dbReference type="AlphaFoldDB" id="A0A9X4M935"/>
<feature type="transmembrane region" description="Helical" evidence="9">
    <location>
        <begin position="643"/>
        <end position="662"/>
    </location>
</feature>
<evidence type="ECO:0000256" key="1">
    <source>
        <dbReference type="ARBA" id="ARBA00004651"/>
    </source>
</evidence>
<feature type="transmembrane region" description="Helical" evidence="9">
    <location>
        <begin position="566"/>
        <end position="585"/>
    </location>
</feature>
<feature type="domain" description="MrpA C-terminal/MbhD" evidence="12">
    <location>
        <begin position="602"/>
        <end position="666"/>
    </location>
</feature>
<evidence type="ECO:0000256" key="6">
    <source>
        <dbReference type="ARBA" id="ARBA00023136"/>
    </source>
</evidence>
<dbReference type="Proteomes" id="UP001152755">
    <property type="component" value="Unassembled WGS sequence"/>
</dbReference>